<keyword evidence="2" id="KW-0547">Nucleotide-binding</keyword>
<proteinExistence type="inferred from homology"/>
<keyword evidence="6" id="KW-0808">Transferase</keyword>
<evidence type="ECO:0000256" key="2">
    <source>
        <dbReference type="ARBA" id="ARBA00022741"/>
    </source>
</evidence>
<dbReference type="EMBL" id="KZ819308">
    <property type="protein sequence ID" value="PWN94884.1"/>
    <property type="molecule type" value="Genomic_DNA"/>
</dbReference>
<dbReference type="GeneID" id="37273114"/>
<dbReference type="GO" id="GO:0005634">
    <property type="term" value="C:nucleus"/>
    <property type="evidence" value="ECO:0007669"/>
    <property type="project" value="TreeGrafter"/>
</dbReference>
<evidence type="ECO:0000256" key="3">
    <source>
        <dbReference type="ARBA" id="ARBA00022840"/>
    </source>
</evidence>
<accession>A0A316Z1B9</accession>
<dbReference type="PANTHER" id="PTHR24056">
    <property type="entry name" value="CELL DIVISION PROTEIN KINASE"/>
    <property type="match status" value="1"/>
</dbReference>
<dbReference type="GO" id="GO:0004674">
    <property type="term" value="F:protein serine/threonine kinase activity"/>
    <property type="evidence" value="ECO:0007669"/>
    <property type="project" value="TreeGrafter"/>
</dbReference>
<keyword evidence="6" id="KW-0418">Kinase</keyword>
<dbReference type="RefSeq" id="XP_025595163.1">
    <property type="nucleotide sequence ID" value="XM_025745570.1"/>
</dbReference>
<evidence type="ECO:0000259" key="5">
    <source>
        <dbReference type="PROSITE" id="PS50011"/>
    </source>
</evidence>
<dbReference type="OrthoDB" id="4062651at2759"/>
<evidence type="ECO:0000256" key="4">
    <source>
        <dbReference type="SAM" id="MobiDB-lite"/>
    </source>
</evidence>
<dbReference type="STRING" id="58919.A0A316Z1B9"/>
<dbReference type="SUPFAM" id="SSF56112">
    <property type="entry name" value="Protein kinase-like (PK-like)"/>
    <property type="match status" value="1"/>
</dbReference>
<sequence>MARARLSLLDLPGPSSLPFTLAQLLCDAEPHADGLTSSILRAPLPAALPAAAAAGGLARWLALKRVAREDEAAPHDVVREAQLLEHSHGAANVVPLLGAFVDTSDPWCSWIYLVEPLYPLTLADALRIPPQGLPADWQGSMGRDFGPAALCADCHTARFRHGVAAGLLAGLAHLHALGIAHRDIKPSNILLSANGEPRLADLGTACRSSARSHTMDVGTRAYRAPELLFAPSSGYDGLAADVWSAGTVLAEFWTPMRQTTPRVQTAAAPPPWEQALASEEAWARLERQPQRQSESVDWQVDDDEDDDADDDEMVVSDTGYVRTTLFDERGDIALAGSIFELLGRPSDDSAWPEAVDFCPTLQRMPFPARPPAQGGLRARLGLDTSVDAFDERILAFCEAALALSASARPTSALARALLVDAEE</sequence>
<name>A0A316Z1B9_9BASI</name>
<dbReference type="PROSITE" id="PS50011">
    <property type="entry name" value="PROTEIN_KINASE_DOM"/>
    <property type="match status" value="1"/>
</dbReference>
<dbReference type="InterPro" id="IPR050108">
    <property type="entry name" value="CDK"/>
</dbReference>
<dbReference type="SMART" id="SM00220">
    <property type="entry name" value="S_TKc"/>
    <property type="match status" value="1"/>
</dbReference>
<dbReference type="AlphaFoldDB" id="A0A316Z1B9"/>
<dbReference type="InterPro" id="IPR011009">
    <property type="entry name" value="Kinase-like_dom_sf"/>
</dbReference>
<dbReference type="Gene3D" id="1.10.510.10">
    <property type="entry name" value="Transferase(Phosphotransferase) domain 1"/>
    <property type="match status" value="1"/>
</dbReference>
<dbReference type="GO" id="GO:0005524">
    <property type="term" value="F:ATP binding"/>
    <property type="evidence" value="ECO:0007669"/>
    <property type="project" value="UniProtKB-KW"/>
</dbReference>
<feature type="compositionally biased region" description="Acidic residues" evidence="4">
    <location>
        <begin position="299"/>
        <end position="311"/>
    </location>
</feature>
<evidence type="ECO:0000313" key="6">
    <source>
        <dbReference type="EMBL" id="PWN94884.1"/>
    </source>
</evidence>
<feature type="domain" description="Protein kinase" evidence="5">
    <location>
        <begin position="25"/>
        <end position="423"/>
    </location>
</feature>
<dbReference type="InterPro" id="IPR008271">
    <property type="entry name" value="Ser/Thr_kinase_AS"/>
</dbReference>
<dbReference type="Pfam" id="PF00069">
    <property type="entry name" value="Pkinase"/>
    <property type="match status" value="1"/>
</dbReference>
<dbReference type="PROSITE" id="PS00108">
    <property type="entry name" value="PROTEIN_KINASE_ST"/>
    <property type="match status" value="1"/>
</dbReference>
<evidence type="ECO:0000256" key="1">
    <source>
        <dbReference type="ARBA" id="ARBA00006485"/>
    </source>
</evidence>
<reference evidence="6 7" key="1">
    <citation type="journal article" date="2018" name="Mol. Biol. Evol.">
        <title>Broad Genomic Sampling Reveals a Smut Pathogenic Ancestry of the Fungal Clade Ustilaginomycotina.</title>
        <authorList>
            <person name="Kijpornyongpan T."/>
            <person name="Mondo S.J."/>
            <person name="Barry K."/>
            <person name="Sandor L."/>
            <person name="Lee J."/>
            <person name="Lipzen A."/>
            <person name="Pangilinan J."/>
            <person name="LaButti K."/>
            <person name="Hainaut M."/>
            <person name="Henrissat B."/>
            <person name="Grigoriev I.V."/>
            <person name="Spatafora J.W."/>
            <person name="Aime M.C."/>
        </authorList>
    </citation>
    <scope>NUCLEOTIDE SEQUENCE [LARGE SCALE GENOMIC DNA]</scope>
    <source>
        <strain evidence="6 7">MCA 4186</strain>
    </source>
</reference>
<protein>
    <submittedName>
        <fullName evidence="6">Kinase-like protein</fullName>
    </submittedName>
</protein>
<dbReference type="InterPro" id="IPR000719">
    <property type="entry name" value="Prot_kinase_dom"/>
</dbReference>
<dbReference type="Proteomes" id="UP000245946">
    <property type="component" value="Unassembled WGS sequence"/>
</dbReference>
<gene>
    <name evidence="6" type="ORF">FA09DRAFT_363303</name>
</gene>
<organism evidence="6 7">
    <name type="scientific">Tilletiopsis washingtonensis</name>
    <dbReference type="NCBI Taxonomy" id="58919"/>
    <lineage>
        <taxon>Eukaryota</taxon>
        <taxon>Fungi</taxon>
        <taxon>Dikarya</taxon>
        <taxon>Basidiomycota</taxon>
        <taxon>Ustilaginomycotina</taxon>
        <taxon>Exobasidiomycetes</taxon>
        <taxon>Entylomatales</taxon>
        <taxon>Entylomatales incertae sedis</taxon>
        <taxon>Tilletiopsis</taxon>
    </lineage>
</organism>
<evidence type="ECO:0000313" key="7">
    <source>
        <dbReference type="Proteomes" id="UP000245946"/>
    </source>
</evidence>
<keyword evidence="3" id="KW-0067">ATP-binding</keyword>
<keyword evidence="7" id="KW-1185">Reference proteome</keyword>
<feature type="region of interest" description="Disordered" evidence="4">
    <location>
        <begin position="284"/>
        <end position="311"/>
    </location>
</feature>
<comment type="similarity">
    <text evidence="1">Belongs to the protein kinase superfamily. CMGC Ser/Thr protein kinase family. CDC2/CDKX subfamily.</text>
</comment>